<evidence type="ECO:0000313" key="3">
    <source>
        <dbReference type="EMBL" id="ADM28400.1"/>
    </source>
</evidence>
<proteinExistence type="predicted"/>
<organism evidence="3 4">
    <name type="scientific">Ignisphaera aggregans (strain DSM 17230 / JCM 13409 / AQ1.S1)</name>
    <dbReference type="NCBI Taxonomy" id="583356"/>
    <lineage>
        <taxon>Archaea</taxon>
        <taxon>Thermoproteota</taxon>
        <taxon>Thermoprotei</taxon>
        <taxon>Desulfurococcales</taxon>
        <taxon>Desulfurococcaceae</taxon>
        <taxon>Ignisphaera</taxon>
    </lineage>
</organism>
<reference evidence="3 4" key="1">
    <citation type="journal article" date="2010" name="Stand. Genomic Sci.">
        <title>Complete genome sequence of Ignisphaera aggregans type strain (AQ1.S1).</title>
        <authorList>
            <person name="Goker M."/>
            <person name="Held B."/>
            <person name="Lapidus A."/>
            <person name="Nolan M."/>
            <person name="Spring S."/>
            <person name="Yasawong M."/>
            <person name="Lucas S."/>
            <person name="Glavina Del Rio T."/>
            <person name="Tice H."/>
            <person name="Cheng J.F."/>
            <person name="Goodwin L."/>
            <person name="Tapia R."/>
            <person name="Pitluck S."/>
            <person name="Liolios K."/>
            <person name="Ivanova N."/>
            <person name="Mavromatis K."/>
            <person name="Mikhailova N."/>
            <person name="Pati A."/>
            <person name="Chen A."/>
            <person name="Palaniappan K."/>
            <person name="Brambilla E."/>
            <person name="Land M."/>
            <person name="Hauser L."/>
            <person name="Chang Y.J."/>
            <person name="Jeffries C.D."/>
            <person name="Brettin T."/>
            <person name="Detter J.C."/>
            <person name="Han C."/>
            <person name="Rohde M."/>
            <person name="Sikorski J."/>
            <person name="Woyke T."/>
            <person name="Bristow J."/>
            <person name="Eisen J.A."/>
            <person name="Markowitz V."/>
            <person name="Hugenholtz P."/>
            <person name="Kyrpides N.C."/>
            <person name="Klenk H.P."/>
        </authorList>
    </citation>
    <scope>NUCLEOTIDE SEQUENCE [LARGE SCALE GENOMIC DNA]</scope>
    <source>
        <strain evidence="4">DSM 17230 / JCM 13409 / AQ1.S1</strain>
    </source>
</reference>
<protein>
    <submittedName>
        <fullName evidence="3">Uncharacterized protein</fullName>
    </submittedName>
</protein>
<keyword evidence="2" id="KW-1133">Transmembrane helix</keyword>
<keyword evidence="1" id="KW-0175">Coiled coil</keyword>
<keyword evidence="2" id="KW-0472">Membrane</keyword>
<dbReference type="Proteomes" id="UP000001304">
    <property type="component" value="Chromosome"/>
</dbReference>
<accession>E0SRE6</accession>
<evidence type="ECO:0000256" key="2">
    <source>
        <dbReference type="SAM" id="Phobius"/>
    </source>
</evidence>
<feature type="coiled-coil region" evidence="1">
    <location>
        <begin position="506"/>
        <end position="540"/>
    </location>
</feature>
<dbReference type="BioCyc" id="IAGG583356:GHAH-1590-MONOMER"/>
<dbReference type="AlphaFoldDB" id="E0SRE6"/>
<feature type="transmembrane region" description="Helical" evidence="2">
    <location>
        <begin position="12"/>
        <end position="37"/>
    </location>
</feature>
<evidence type="ECO:0000256" key="1">
    <source>
        <dbReference type="SAM" id="Coils"/>
    </source>
</evidence>
<keyword evidence="4" id="KW-1185">Reference proteome</keyword>
<evidence type="ECO:0000313" key="4">
    <source>
        <dbReference type="Proteomes" id="UP000001304"/>
    </source>
</evidence>
<feature type="coiled-coil region" evidence="1">
    <location>
        <begin position="207"/>
        <end position="318"/>
    </location>
</feature>
<dbReference type="EMBL" id="CP002098">
    <property type="protein sequence ID" value="ADM28400.1"/>
    <property type="molecule type" value="Genomic_DNA"/>
</dbReference>
<keyword evidence="2" id="KW-0812">Transmembrane</keyword>
<dbReference type="STRING" id="583356.Igag_1598"/>
<dbReference type="HOGENOM" id="CLU_453896_0_0_2"/>
<name>E0SRE6_IGNAA</name>
<sequence>MKNNTSLSMRGVMGFATILVIVIGILSAITLPITLYVKTVAEETSTTTTTTNTENRGVLVAQLMLIRNMLSRMLNINISTELRQAIENFLTKTQNVSASLPVDQLKAYIDEGHNLLGQVASEIRNMYSYRHEVEERYVQQLRLMLENRIRQCARLYNVSEEYIDKILMNMSSAKNVKDFAKALAEMNKIVAMYRYRAFGDKLVEINIKGIERNVKGLDKAYKELSKAEEILNKTIEKLRDVNVSQVAVENLEEAIEKISLAKELIRNTTKVIEEEGIDIKKALNKSLEKLASRVNDTIEELREELKEMLDNAIKINDTRLMEDITQLLQKLDNLSRMIVTNNVSIYQALSILAKIKVEAKAIEKMLEFSVRVMPAVDKAYSVALERAEKLLNETKEMVEFIENKSIVCIQTVSPPPPIVCRYNITMVLEKARKDIEIAEKLIENATKLYEEGKKVEALLTLNRANAILSMVRAQLMPIYMLLKMSEHREIKVPTITPPKPGNITSGKDIEKRLEDLEKRLNETIEKLNNLSNKLQRTGERSKALMYIVSGLRIKVAEVQKLIENSKRYLSMGNEDLALIGIANAESLLSSIEETLNNIEES</sequence>
<dbReference type="KEGG" id="iag:Igag_1598"/>
<gene>
    <name evidence="3" type="ordered locus">Igag_1598</name>
</gene>